<evidence type="ECO:0000313" key="3">
    <source>
        <dbReference type="Proteomes" id="UP000643279"/>
    </source>
</evidence>
<organism evidence="2 3">
    <name type="scientific">Arthrobacter liuii</name>
    <dbReference type="NCBI Taxonomy" id="1476996"/>
    <lineage>
        <taxon>Bacteria</taxon>
        <taxon>Bacillati</taxon>
        <taxon>Actinomycetota</taxon>
        <taxon>Actinomycetes</taxon>
        <taxon>Micrococcales</taxon>
        <taxon>Micrococcaceae</taxon>
        <taxon>Arthrobacter</taxon>
    </lineage>
</organism>
<evidence type="ECO:0000313" key="2">
    <source>
        <dbReference type="EMBL" id="GGI01681.1"/>
    </source>
</evidence>
<reference evidence="3" key="1">
    <citation type="journal article" date="2019" name="Int. J. Syst. Evol. Microbiol.">
        <title>The Global Catalogue of Microorganisms (GCM) 10K type strain sequencing project: providing services to taxonomists for standard genome sequencing and annotation.</title>
        <authorList>
            <consortium name="The Broad Institute Genomics Platform"/>
            <consortium name="The Broad Institute Genome Sequencing Center for Infectious Disease"/>
            <person name="Wu L."/>
            <person name="Ma J."/>
        </authorList>
    </citation>
    <scope>NUCLEOTIDE SEQUENCE [LARGE SCALE GENOMIC DNA]</scope>
    <source>
        <strain evidence="3">CGMCC 1.12778</strain>
    </source>
</reference>
<name>A0ABQ2AXW5_9MICC</name>
<gene>
    <name evidence="2" type="ORF">GCM10007170_41680</name>
</gene>
<proteinExistence type="predicted"/>
<protein>
    <submittedName>
        <fullName evidence="2">Uncharacterized protein</fullName>
    </submittedName>
</protein>
<dbReference type="Proteomes" id="UP000643279">
    <property type="component" value="Unassembled WGS sequence"/>
</dbReference>
<evidence type="ECO:0000256" key="1">
    <source>
        <dbReference type="SAM" id="MobiDB-lite"/>
    </source>
</evidence>
<keyword evidence="3" id="KW-1185">Reference proteome</keyword>
<accession>A0ABQ2AXW5</accession>
<feature type="region of interest" description="Disordered" evidence="1">
    <location>
        <begin position="1"/>
        <end position="29"/>
    </location>
</feature>
<dbReference type="RefSeq" id="WP_188573430.1">
    <property type="nucleotide sequence ID" value="NZ_BMFW01000036.1"/>
</dbReference>
<comment type="caution">
    <text evidence="2">The sequence shown here is derived from an EMBL/GenBank/DDBJ whole genome shotgun (WGS) entry which is preliminary data.</text>
</comment>
<dbReference type="EMBL" id="BMFW01000036">
    <property type="protein sequence ID" value="GGI01681.1"/>
    <property type="molecule type" value="Genomic_DNA"/>
</dbReference>
<sequence>MTVLAERPAKTFPTNQDAPAPRGGSYVTLPAGSVTVGRGSYVTVPGSRNLPRSTRGSYVTAGGAHVVPANTVEGSYLTLPAA</sequence>